<dbReference type="GO" id="GO:0009097">
    <property type="term" value="P:isoleucine biosynthetic process"/>
    <property type="evidence" value="ECO:0007669"/>
    <property type="project" value="TreeGrafter"/>
</dbReference>
<dbReference type="PROSITE" id="PS00165">
    <property type="entry name" value="DEHYDRATASE_SER_THR"/>
    <property type="match status" value="1"/>
</dbReference>
<dbReference type="GO" id="GO:0006567">
    <property type="term" value="P:L-threonine catabolic process"/>
    <property type="evidence" value="ECO:0007669"/>
    <property type="project" value="TreeGrafter"/>
</dbReference>
<name>A0A7V2AW29_UNCEI</name>
<dbReference type="InterPro" id="IPR036052">
    <property type="entry name" value="TrpB-like_PALP_sf"/>
</dbReference>
<organism evidence="5">
    <name type="scientific">Eiseniibacteriota bacterium</name>
    <dbReference type="NCBI Taxonomy" id="2212470"/>
    <lineage>
        <taxon>Bacteria</taxon>
        <taxon>Candidatus Eiseniibacteriota</taxon>
    </lineage>
</organism>
<evidence type="ECO:0000256" key="3">
    <source>
        <dbReference type="ARBA" id="ARBA00023239"/>
    </source>
</evidence>
<accession>A0A7V2AW29</accession>
<dbReference type="Pfam" id="PF00291">
    <property type="entry name" value="PALP"/>
    <property type="match status" value="1"/>
</dbReference>
<dbReference type="EC" id="4.2.3.1" evidence="5"/>
<dbReference type="InterPro" id="IPR000634">
    <property type="entry name" value="Ser/Thr_deHydtase_PyrdxlP-BS"/>
</dbReference>
<dbReference type="GO" id="GO:0004794">
    <property type="term" value="F:threonine deaminase activity"/>
    <property type="evidence" value="ECO:0007669"/>
    <property type="project" value="TreeGrafter"/>
</dbReference>
<dbReference type="Gene3D" id="3.40.50.1100">
    <property type="match status" value="2"/>
</dbReference>
<dbReference type="AlphaFoldDB" id="A0A7V2AW29"/>
<feature type="non-terminal residue" evidence="5">
    <location>
        <position position="1"/>
    </location>
</feature>
<dbReference type="SUPFAM" id="SSF53686">
    <property type="entry name" value="Tryptophan synthase beta subunit-like PLP-dependent enzymes"/>
    <property type="match status" value="1"/>
</dbReference>
<evidence type="ECO:0000256" key="2">
    <source>
        <dbReference type="ARBA" id="ARBA00022898"/>
    </source>
</evidence>
<comment type="cofactor">
    <cofactor evidence="1">
        <name>pyridoxal 5'-phosphate</name>
        <dbReference type="ChEBI" id="CHEBI:597326"/>
    </cofactor>
</comment>
<dbReference type="InterPro" id="IPR001926">
    <property type="entry name" value="TrpB-like_PALP"/>
</dbReference>
<dbReference type="GO" id="GO:0003941">
    <property type="term" value="F:L-serine ammonia-lyase activity"/>
    <property type="evidence" value="ECO:0007669"/>
    <property type="project" value="TreeGrafter"/>
</dbReference>
<dbReference type="PANTHER" id="PTHR48078:SF6">
    <property type="entry name" value="L-THREONINE DEHYDRATASE CATABOLIC TDCB"/>
    <property type="match status" value="1"/>
</dbReference>
<dbReference type="GO" id="GO:0004795">
    <property type="term" value="F:threonine synthase activity"/>
    <property type="evidence" value="ECO:0007669"/>
    <property type="project" value="UniProtKB-EC"/>
</dbReference>
<dbReference type="Proteomes" id="UP000886069">
    <property type="component" value="Unassembled WGS sequence"/>
</dbReference>
<sequence length="376" mass="39303">CERTVPAGSAAGECPSCSGPLLAVYDMGLLRRNLTRAEFYEPGKGIWRFRGLLPAFSREISLGEGNTPMIEAPALAASAGCGRLFIKNEAMNPTGSFKARGMAAAVSRLLDLGAATGVIPSAGNAGLALAAYGAAAGLAARIYIPSVTPEGVEEECLAYGADVRTIEGILPDAAGAMAEDGLAEGEFAISTFREPGRVEGKKTMAFEIEGDFDGRSPGWVIFPTGGGTGVVAIWKAYLELRELGWIRGEMPRIAAVQSEGCAPLVRAFEEGAETASPWIDPVTIASGIRVPSSRADRQVLRALRETGGTAVAVSDEEILGAVRAMARSAGIFPSPEGAATLAGLIRLVGTGRIDARDTVVIINTADWTRYRFLLGR</sequence>
<keyword evidence="2" id="KW-0663">Pyridoxal phosphate</keyword>
<gene>
    <name evidence="5" type="ORF">ENO08_07650</name>
</gene>
<dbReference type="GO" id="GO:0030170">
    <property type="term" value="F:pyridoxal phosphate binding"/>
    <property type="evidence" value="ECO:0007669"/>
    <property type="project" value="InterPro"/>
</dbReference>
<proteinExistence type="predicted"/>
<keyword evidence="3 5" id="KW-0456">Lyase</keyword>
<dbReference type="InterPro" id="IPR050147">
    <property type="entry name" value="Ser/Thr_Dehydratase"/>
</dbReference>
<dbReference type="NCBIfam" id="NF006050">
    <property type="entry name" value="PRK08197.1"/>
    <property type="match status" value="1"/>
</dbReference>
<evidence type="ECO:0000256" key="1">
    <source>
        <dbReference type="ARBA" id="ARBA00001933"/>
    </source>
</evidence>
<dbReference type="PANTHER" id="PTHR48078">
    <property type="entry name" value="THREONINE DEHYDRATASE, MITOCHONDRIAL-RELATED"/>
    <property type="match status" value="1"/>
</dbReference>
<comment type="caution">
    <text evidence="5">The sequence shown here is derived from an EMBL/GenBank/DDBJ whole genome shotgun (WGS) entry which is preliminary data.</text>
</comment>
<evidence type="ECO:0000259" key="4">
    <source>
        <dbReference type="Pfam" id="PF00291"/>
    </source>
</evidence>
<reference evidence="5" key="1">
    <citation type="journal article" date="2020" name="mSystems">
        <title>Genome- and Community-Level Interaction Insights into Carbon Utilization and Element Cycling Functions of Hydrothermarchaeota in Hydrothermal Sediment.</title>
        <authorList>
            <person name="Zhou Z."/>
            <person name="Liu Y."/>
            <person name="Xu W."/>
            <person name="Pan J."/>
            <person name="Luo Z.H."/>
            <person name="Li M."/>
        </authorList>
    </citation>
    <scope>NUCLEOTIDE SEQUENCE [LARGE SCALE GENOMIC DNA]</scope>
    <source>
        <strain evidence="5">SpSt-1233</strain>
    </source>
</reference>
<protein>
    <submittedName>
        <fullName evidence="5">Threonine synthase</fullName>
        <ecNumber evidence="5">4.2.3.1</ecNumber>
    </submittedName>
</protein>
<feature type="domain" description="Tryptophan synthase beta chain-like PALP" evidence="4">
    <location>
        <begin position="60"/>
        <end position="364"/>
    </location>
</feature>
<evidence type="ECO:0000313" key="5">
    <source>
        <dbReference type="EMBL" id="HER44317.1"/>
    </source>
</evidence>
<dbReference type="EMBL" id="DSEC01000553">
    <property type="protein sequence ID" value="HER44317.1"/>
    <property type="molecule type" value="Genomic_DNA"/>
</dbReference>
<dbReference type="GO" id="GO:0006565">
    <property type="term" value="P:L-serine catabolic process"/>
    <property type="evidence" value="ECO:0007669"/>
    <property type="project" value="TreeGrafter"/>
</dbReference>